<dbReference type="EMBL" id="QMIF01000006">
    <property type="protein sequence ID" value="TVM33713.1"/>
    <property type="molecule type" value="Genomic_DNA"/>
</dbReference>
<evidence type="ECO:0000313" key="2">
    <source>
        <dbReference type="Proteomes" id="UP000434052"/>
    </source>
</evidence>
<proteinExistence type="predicted"/>
<dbReference type="AlphaFoldDB" id="A0A6P1ZHG4"/>
<sequence length="125" mass="13949">MALQYSQEISYHELHEVEQELIVVLQDTLIACGAVHLDFWGYGDSLQFDFSMERFEKETLKEMAQEIAGLLPADVSGRLVGVDKALRRLGVFNLTPGEARGSILNIADIPLDGLFPPRTPHARPN</sequence>
<comment type="caution">
    <text evidence="1">The sequence shown here is derived from an EMBL/GenBank/DDBJ whole genome shotgun (WGS) entry which is preliminary data.</text>
</comment>
<name>A0A6P1ZHG4_9BACT</name>
<protein>
    <submittedName>
        <fullName evidence="1">Uncharacterized protein</fullName>
    </submittedName>
</protein>
<organism evidence="1 2">
    <name type="scientific">Oceanidesulfovibrio marinus</name>
    <dbReference type="NCBI Taxonomy" id="370038"/>
    <lineage>
        <taxon>Bacteria</taxon>
        <taxon>Pseudomonadati</taxon>
        <taxon>Thermodesulfobacteriota</taxon>
        <taxon>Desulfovibrionia</taxon>
        <taxon>Desulfovibrionales</taxon>
        <taxon>Desulfovibrionaceae</taxon>
        <taxon>Oceanidesulfovibrio</taxon>
    </lineage>
</organism>
<reference evidence="1 2" key="1">
    <citation type="submission" date="2018-06" db="EMBL/GenBank/DDBJ databases">
        <title>Complete genome of Desulfovibrio marinus P48SEP.</title>
        <authorList>
            <person name="Crispim J.S."/>
            <person name="Vidigal P.M.P."/>
            <person name="Silva L.C.F."/>
            <person name="Araujo L.C."/>
            <person name="Laguardia C.N."/>
            <person name="Dias R.S."/>
            <person name="Sousa M.P."/>
            <person name="Paula S.O."/>
            <person name="Silva C."/>
        </authorList>
    </citation>
    <scope>NUCLEOTIDE SEQUENCE [LARGE SCALE GENOMIC DNA]</scope>
    <source>
        <strain evidence="1 2">P48SEP</strain>
    </source>
</reference>
<dbReference type="Proteomes" id="UP000434052">
    <property type="component" value="Unassembled WGS sequence"/>
</dbReference>
<evidence type="ECO:0000313" key="1">
    <source>
        <dbReference type="EMBL" id="TVM33713.1"/>
    </source>
</evidence>
<gene>
    <name evidence="1" type="ORF">DQK91_10845</name>
</gene>
<accession>A0A6P1ZHG4</accession>